<comment type="caution">
    <text evidence="1">The sequence shown here is derived from an EMBL/GenBank/DDBJ whole genome shotgun (WGS) entry which is preliminary data.</text>
</comment>
<evidence type="ECO:0000313" key="2">
    <source>
        <dbReference type="Proteomes" id="UP001056120"/>
    </source>
</evidence>
<keyword evidence="2" id="KW-1185">Reference proteome</keyword>
<reference evidence="1 2" key="2">
    <citation type="journal article" date="2022" name="Mol. Ecol. Resour.">
        <title>The genomes of chicory, endive, great burdock and yacon provide insights into Asteraceae paleo-polyploidization history and plant inulin production.</title>
        <authorList>
            <person name="Fan W."/>
            <person name="Wang S."/>
            <person name="Wang H."/>
            <person name="Wang A."/>
            <person name="Jiang F."/>
            <person name="Liu H."/>
            <person name="Zhao H."/>
            <person name="Xu D."/>
            <person name="Zhang Y."/>
        </authorList>
    </citation>
    <scope>NUCLEOTIDE SEQUENCE [LARGE SCALE GENOMIC DNA]</scope>
    <source>
        <strain evidence="2">cv. Yunnan</strain>
        <tissue evidence="1">Leaves</tissue>
    </source>
</reference>
<accession>A0ACB9E7H8</accession>
<reference evidence="2" key="1">
    <citation type="journal article" date="2022" name="Mol. Ecol. Resour.">
        <title>The genomes of chicory, endive, great burdock and yacon provide insights into Asteraceae palaeo-polyploidization history and plant inulin production.</title>
        <authorList>
            <person name="Fan W."/>
            <person name="Wang S."/>
            <person name="Wang H."/>
            <person name="Wang A."/>
            <person name="Jiang F."/>
            <person name="Liu H."/>
            <person name="Zhao H."/>
            <person name="Xu D."/>
            <person name="Zhang Y."/>
        </authorList>
    </citation>
    <scope>NUCLEOTIDE SEQUENCE [LARGE SCALE GENOMIC DNA]</scope>
    <source>
        <strain evidence="2">cv. Yunnan</strain>
    </source>
</reference>
<dbReference type="Proteomes" id="UP001056120">
    <property type="component" value="Linkage Group LG18"/>
</dbReference>
<gene>
    <name evidence="1" type="ORF">L1987_54546</name>
</gene>
<sequence>MPLHGAFTCQPKASRCDVKLGHALAGFQDMHDQLQDATVGRQAGVGGGSIPYLVHYSLVFNSILLNLAMVLPGNLSAGDGAAWKLIHRRRHDLKIPSPKTALPGNLSAEDGATSKLIRQRWRDLLLFFQSHEERTKMI</sequence>
<name>A0ACB9E7H8_9ASTR</name>
<organism evidence="1 2">
    <name type="scientific">Smallanthus sonchifolius</name>
    <dbReference type="NCBI Taxonomy" id="185202"/>
    <lineage>
        <taxon>Eukaryota</taxon>
        <taxon>Viridiplantae</taxon>
        <taxon>Streptophyta</taxon>
        <taxon>Embryophyta</taxon>
        <taxon>Tracheophyta</taxon>
        <taxon>Spermatophyta</taxon>
        <taxon>Magnoliopsida</taxon>
        <taxon>eudicotyledons</taxon>
        <taxon>Gunneridae</taxon>
        <taxon>Pentapetalae</taxon>
        <taxon>asterids</taxon>
        <taxon>campanulids</taxon>
        <taxon>Asterales</taxon>
        <taxon>Asteraceae</taxon>
        <taxon>Asteroideae</taxon>
        <taxon>Heliantheae alliance</taxon>
        <taxon>Millerieae</taxon>
        <taxon>Smallanthus</taxon>
    </lineage>
</organism>
<proteinExistence type="predicted"/>
<protein>
    <submittedName>
        <fullName evidence="1">Uncharacterized protein</fullName>
    </submittedName>
</protein>
<evidence type="ECO:0000313" key="1">
    <source>
        <dbReference type="EMBL" id="KAI3754756.1"/>
    </source>
</evidence>
<dbReference type="EMBL" id="CM042035">
    <property type="protein sequence ID" value="KAI3754756.1"/>
    <property type="molecule type" value="Genomic_DNA"/>
</dbReference>